<keyword evidence="2" id="KW-1185">Reference proteome</keyword>
<reference evidence="1 2" key="1">
    <citation type="submission" date="2016-09" db="EMBL/GenBank/DDBJ databases">
        <authorList>
            <person name="Capua I."/>
            <person name="De Benedictis P."/>
            <person name="Joannis T."/>
            <person name="Lombin L.H."/>
            <person name="Cattoli G."/>
        </authorList>
    </citation>
    <scope>NUCLEOTIDE SEQUENCE [LARGE SCALE GENOMIC DNA]</scope>
    <source>
        <strain evidence="1 2">IMI 309357</strain>
    </source>
</reference>
<gene>
    <name evidence="1" type="ORF">CORC01_12212</name>
</gene>
<evidence type="ECO:0000313" key="1">
    <source>
        <dbReference type="EMBL" id="OHE92494.1"/>
    </source>
</evidence>
<name>A0A1G4ATK6_9PEZI</name>
<organism evidence="1 2">
    <name type="scientific">Colletotrichum orchidophilum</name>
    <dbReference type="NCBI Taxonomy" id="1209926"/>
    <lineage>
        <taxon>Eukaryota</taxon>
        <taxon>Fungi</taxon>
        <taxon>Dikarya</taxon>
        <taxon>Ascomycota</taxon>
        <taxon>Pezizomycotina</taxon>
        <taxon>Sordariomycetes</taxon>
        <taxon>Hypocreomycetidae</taxon>
        <taxon>Glomerellales</taxon>
        <taxon>Glomerellaceae</taxon>
        <taxon>Colletotrichum</taxon>
    </lineage>
</organism>
<sequence length="174" mass="19529">MNPKDLRRTPGAKRRAFDFAISIGVMTSIKKTLNNAPRVSLCCVVDRAVNLVVVQQYLFRGRPTVVVVKKSAIDFVVDVPCIALHWSRKPIVARNALRSYEQVTLSECSVFTQPFFNFSPVLRSAFVPFARIAHSLLNRIENKADFVKASQSGYGRFEQLFMPGLLTLGLHSND</sequence>
<dbReference type="AlphaFoldDB" id="A0A1G4ATK6"/>
<dbReference type="EMBL" id="MJBS01000146">
    <property type="protein sequence ID" value="OHE92494.1"/>
    <property type="molecule type" value="Genomic_DNA"/>
</dbReference>
<evidence type="ECO:0000313" key="2">
    <source>
        <dbReference type="Proteomes" id="UP000176998"/>
    </source>
</evidence>
<dbReference type="RefSeq" id="XP_022469663.1">
    <property type="nucleotide sequence ID" value="XM_022623833.1"/>
</dbReference>
<comment type="caution">
    <text evidence="1">The sequence shown here is derived from an EMBL/GenBank/DDBJ whole genome shotgun (WGS) entry which is preliminary data.</text>
</comment>
<accession>A0A1G4ATK6</accession>
<proteinExistence type="predicted"/>
<protein>
    <submittedName>
        <fullName evidence="1">Uncharacterized protein</fullName>
    </submittedName>
</protein>
<dbReference type="GeneID" id="34565343"/>
<dbReference type="Proteomes" id="UP000176998">
    <property type="component" value="Unassembled WGS sequence"/>
</dbReference>